<feature type="transmembrane region" description="Helical" evidence="1">
    <location>
        <begin position="248"/>
        <end position="267"/>
    </location>
</feature>
<sequence length="270" mass="31360">MSQNQLKIIALVTMVFDHIGAFIPNAPIWFCYIGRISAPIFMFCSIQAYIHTKDKMKYIFRLGVAAVVMTIGNSLLYLWFNINSISCYPIENNFFATLYIGTVIVYIYDKCKSKVGFFIIVILWQVAVTVGTDLLDINVLSNFKHFNGTIYDLLNTVLGVMIRCEGGPLIVLLYFLMYLAVINKNKNMLWLVYLGFVMLLQLTLLKFYNRQGIIFWSLLPFVKYQGLMILALPVFYWYNGLRGSRIKAFYYIFYPLHIWVLYSIGIFSKI</sequence>
<feature type="transmembrane region" description="Helical" evidence="1">
    <location>
        <begin position="188"/>
        <end position="208"/>
    </location>
</feature>
<proteinExistence type="predicted"/>
<dbReference type="Proteomes" id="UP000219563">
    <property type="component" value="Unassembled WGS sequence"/>
</dbReference>
<feature type="transmembrane region" description="Helical" evidence="1">
    <location>
        <begin position="26"/>
        <end position="46"/>
    </location>
</feature>
<dbReference type="AlphaFoldDB" id="A0A285SAE2"/>
<keyword evidence="1" id="KW-0812">Transmembrane</keyword>
<dbReference type="RefSeq" id="WP_097076441.1">
    <property type="nucleotide sequence ID" value="NZ_OBMR01000006.1"/>
</dbReference>
<feature type="transmembrane region" description="Helical" evidence="1">
    <location>
        <begin position="115"/>
        <end position="140"/>
    </location>
</feature>
<feature type="transmembrane region" description="Helical" evidence="1">
    <location>
        <begin position="214"/>
        <end position="236"/>
    </location>
</feature>
<dbReference type="Pfam" id="PF05857">
    <property type="entry name" value="TraX"/>
    <property type="match status" value="1"/>
</dbReference>
<feature type="transmembrane region" description="Helical" evidence="1">
    <location>
        <begin position="58"/>
        <end position="80"/>
    </location>
</feature>
<name>A0A285SAE2_9FIRM</name>
<feature type="transmembrane region" description="Helical" evidence="1">
    <location>
        <begin position="160"/>
        <end position="181"/>
    </location>
</feature>
<gene>
    <name evidence="2" type="ORF">SAMN02910411_2110</name>
</gene>
<accession>A0A285SAE2</accession>
<evidence type="ECO:0000256" key="1">
    <source>
        <dbReference type="SAM" id="Phobius"/>
    </source>
</evidence>
<feature type="transmembrane region" description="Helical" evidence="1">
    <location>
        <begin position="92"/>
        <end position="108"/>
    </location>
</feature>
<evidence type="ECO:0000313" key="2">
    <source>
        <dbReference type="EMBL" id="SOC04582.1"/>
    </source>
</evidence>
<keyword evidence="1" id="KW-0472">Membrane</keyword>
<protein>
    <submittedName>
        <fullName evidence="2">TraX protein</fullName>
    </submittedName>
</protein>
<organism evidence="2 3">
    <name type="scientific">Pseudobutyrivibrio ruminis DSM 9787</name>
    <dbReference type="NCBI Taxonomy" id="1123011"/>
    <lineage>
        <taxon>Bacteria</taxon>
        <taxon>Bacillati</taxon>
        <taxon>Bacillota</taxon>
        <taxon>Clostridia</taxon>
        <taxon>Lachnospirales</taxon>
        <taxon>Lachnospiraceae</taxon>
        <taxon>Pseudobutyrivibrio</taxon>
    </lineage>
</organism>
<evidence type="ECO:0000313" key="3">
    <source>
        <dbReference type="Proteomes" id="UP000219563"/>
    </source>
</evidence>
<reference evidence="2 3" key="1">
    <citation type="submission" date="2017-08" db="EMBL/GenBank/DDBJ databases">
        <authorList>
            <person name="de Groot N.N."/>
        </authorList>
    </citation>
    <scope>NUCLEOTIDE SEQUENCE [LARGE SCALE GENOMIC DNA]</scope>
    <source>
        <strain evidence="2 3">DSM 9787</strain>
    </source>
</reference>
<dbReference type="EMBL" id="OBMR01000006">
    <property type="protein sequence ID" value="SOC04582.1"/>
    <property type="molecule type" value="Genomic_DNA"/>
</dbReference>
<keyword evidence="1" id="KW-1133">Transmembrane helix</keyword>
<dbReference type="InterPro" id="IPR008875">
    <property type="entry name" value="TraX"/>
</dbReference>